<dbReference type="InterPro" id="IPR035094">
    <property type="entry name" value="EgtD"/>
</dbReference>
<evidence type="ECO:0000313" key="4">
    <source>
        <dbReference type="EMBL" id="MCC8431761.1"/>
    </source>
</evidence>
<comment type="caution">
    <text evidence="4">The sequence shown here is derived from an EMBL/GenBank/DDBJ whole genome shotgun (WGS) entry which is preliminary data.</text>
</comment>
<keyword evidence="1 4" id="KW-0489">Methyltransferase</keyword>
<dbReference type="PIRSF" id="PIRSF018005">
    <property type="entry name" value="UCP018005"/>
    <property type="match status" value="1"/>
</dbReference>
<dbReference type="InterPro" id="IPR017804">
    <property type="entry name" value="MeTrfase_EgtD-like"/>
</dbReference>
<dbReference type="EC" id="2.1.1.44" evidence="4"/>
<dbReference type="Proteomes" id="UP001198862">
    <property type="component" value="Unassembled WGS sequence"/>
</dbReference>
<keyword evidence="2 4" id="KW-0808">Transferase</keyword>
<dbReference type="SUPFAM" id="SSF53335">
    <property type="entry name" value="S-adenosyl-L-methionine-dependent methyltransferases"/>
    <property type="match status" value="1"/>
</dbReference>
<dbReference type="PANTHER" id="PTHR43397:SF1">
    <property type="entry name" value="ERGOTHIONEINE BIOSYNTHESIS PROTEIN 1"/>
    <property type="match status" value="1"/>
</dbReference>
<evidence type="ECO:0000256" key="1">
    <source>
        <dbReference type="ARBA" id="ARBA00022603"/>
    </source>
</evidence>
<dbReference type="Pfam" id="PF10017">
    <property type="entry name" value="Methyltransf_33"/>
    <property type="match status" value="1"/>
</dbReference>
<reference evidence="4 5" key="1">
    <citation type="submission" date="2021-11" db="EMBL/GenBank/DDBJ databases">
        <authorList>
            <person name="Lee D.-H."/>
            <person name="Kim S.-B."/>
        </authorList>
    </citation>
    <scope>NUCLEOTIDE SEQUENCE [LARGE SCALE GENOMIC DNA]</scope>
    <source>
        <strain evidence="4 5">KCTC 52223</strain>
    </source>
</reference>
<evidence type="ECO:0000313" key="5">
    <source>
        <dbReference type="Proteomes" id="UP001198862"/>
    </source>
</evidence>
<evidence type="ECO:0000256" key="2">
    <source>
        <dbReference type="ARBA" id="ARBA00022679"/>
    </source>
</evidence>
<dbReference type="InterPro" id="IPR051128">
    <property type="entry name" value="EgtD_Methyltrsf_superfamily"/>
</dbReference>
<gene>
    <name evidence="4" type="primary">egtD</name>
    <name evidence="4" type="ORF">LJ725_22520</name>
</gene>
<dbReference type="GO" id="GO:0052706">
    <property type="term" value="F:L-histidine N(alpha)-methyltransferase activity"/>
    <property type="evidence" value="ECO:0007669"/>
    <property type="project" value="UniProtKB-EC"/>
</dbReference>
<accession>A0ABS8L1T9</accession>
<dbReference type="InterPro" id="IPR019257">
    <property type="entry name" value="MeTrfase_dom"/>
</dbReference>
<dbReference type="RefSeq" id="WP_230553189.1">
    <property type="nucleotide sequence ID" value="NZ_JAJISD010000011.1"/>
</dbReference>
<dbReference type="InterPro" id="IPR029063">
    <property type="entry name" value="SAM-dependent_MTases_sf"/>
</dbReference>
<protein>
    <submittedName>
        <fullName evidence="4">L-histidine N(Alpha)-methyltransferase</fullName>
        <ecNumber evidence="4">2.1.1.44</ecNumber>
    </submittedName>
</protein>
<keyword evidence="5" id="KW-1185">Reference proteome</keyword>
<name>A0ABS8L1T9_9HYPH</name>
<evidence type="ECO:0000259" key="3">
    <source>
        <dbReference type="Pfam" id="PF10017"/>
    </source>
</evidence>
<dbReference type="GO" id="GO:0032259">
    <property type="term" value="P:methylation"/>
    <property type="evidence" value="ECO:0007669"/>
    <property type="project" value="UniProtKB-KW"/>
</dbReference>
<dbReference type="EMBL" id="JAJISD010000011">
    <property type="protein sequence ID" value="MCC8431761.1"/>
    <property type="molecule type" value="Genomic_DNA"/>
</dbReference>
<sequence length="319" mass="35685">MNVPLFALDDRMLADREDFRRAVLTGLGRVPRAIPAKYLYDARGSALFDEICDLPEYYPTRTEAAILRECADEIARLAGPGCALVEYGSGSSVKTRILLDAMRDLHAYVPIDISREHLDATAARLRKDYPGLRVDPVTGDYMQLASLPPAIDGGRRIGFFPGSTIGNLMPEEAVQFLRRARRVLRGDGALVLGVDLRKDPKRLHDAYNDSAGVTARFTLNLLRRMNRELDATFDLSAFSHDAFYNEAEGRIEIYARSLRYQSVRVAGQRFAFTKGERIHTEYSYKYDEAGIAALADQGGFAIQALWKDPDDLFAVALLR</sequence>
<organism evidence="4 5">
    <name type="scientific">Reyranella aquatilis</name>
    <dbReference type="NCBI Taxonomy" id="2035356"/>
    <lineage>
        <taxon>Bacteria</taxon>
        <taxon>Pseudomonadati</taxon>
        <taxon>Pseudomonadota</taxon>
        <taxon>Alphaproteobacteria</taxon>
        <taxon>Hyphomicrobiales</taxon>
        <taxon>Reyranellaceae</taxon>
        <taxon>Reyranella</taxon>
    </lineage>
</organism>
<proteinExistence type="predicted"/>
<dbReference type="Gene3D" id="3.40.50.150">
    <property type="entry name" value="Vaccinia Virus protein VP39"/>
    <property type="match status" value="1"/>
</dbReference>
<dbReference type="PANTHER" id="PTHR43397">
    <property type="entry name" value="ERGOTHIONEINE BIOSYNTHESIS PROTEIN 1"/>
    <property type="match status" value="1"/>
</dbReference>
<dbReference type="NCBIfam" id="TIGR03438">
    <property type="entry name" value="egtD_ergothio"/>
    <property type="match status" value="1"/>
</dbReference>
<feature type="domain" description="Histidine-specific methyltransferase SAM-dependent" evidence="3">
    <location>
        <begin position="19"/>
        <end position="319"/>
    </location>
</feature>